<dbReference type="GO" id="GO:0003924">
    <property type="term" value="F:GTPase activity"/>
    <property type="evidence" value="ECO:0007669"/>
    <property type="project" value="InterPro"/>
</dbReference>
<dbReference type="SUPFAM" id="SSF52540">
    <property type="entry name" value="P-loop containing nucleoside triphosphate hydrolases"/>
    <property type="match status" value="1"/>
</dbReference>
<dbReference type="InParanoid" id="A0A6J2L7K3"/>
<dbReference type="PANTHER" id="PTHR24070">
    <property type="entry name" value="RAS, DI-RAS, AND RHEB FAMILY MEMBERS OF SMALL GTPASE SUPERFAMILY"/>
    <property type="match status" value="1"/>
</dbReference>
<dbReference type="Gene3D" id="3.40.50.300">
    <property type="entry name" value="P-loop containing nucleotide triphosphate hydrolases"/>
    <property type="match status" value="1"/>
</dbReference>
<dbReference type="PROSITE" id="PS51421">
    <property type="entry name" value="RAS"/>
    <property type="match status" value="1"/>
</dbReference>
<dbReference type="GO" id="GO:0007165">
    <property type="term" value="P:signal transduction"/>
    <property type="evidence" value="ECO:0007669"/>
    <property type="project" value="InterPro"/>
</dbReference>
<dbReference type="PRINTS" id="PR00449">
    <property type="entry name" value="RASTRNSFRMNG"/>
</dbReference>
<dbReference type="InterPro" id="IPR001806">
    <property type="entry name" value="Small_GTPase"/>
</dbReference>
<sequence>MPLNCSPSSFSLLSLRLHHSKPRVPGRPASRRGLCVPQAWSWQNSSEGASGEFKAPGHCEAKGRRPGQGTGAPGLLCEVCTPHVILHQALQPPGRRRLDTRASGAPPRPRAILCCSPAALSRQRLRVVLFSGVAVGKTALATQFASGRFPEQHEPTVEELFSKVIQVNAVHAVPALPEIVDTVGAEHLVTLKGLYTENGDGFVVLQGVRSAASFEALRPLRERVGGLRGPKAMRLMLVSTKADLDAERQVLTARGRALAREWRCPFLEVTAESKRMVDQVFTQVVRKLEALAPPPPGEGVWAEPTSAQDTWTSARFIG</sequence>
<dbReference type="KEGG" id="pdic:114492112"/>
<protein>
    <submittedName>
        <fullName evidence="4">LOW QUALITY PROTEIN: ras-related protein Rap-2c-like</fullName>
    </submittedName>
</protein>
<keyword evidence="1" id="KW-0547">Nucleotide-binding</keyword>
<dbReference type="AlphaFoldDB" id="A0A6J2L7K3"/>
<dbReference type="SMART" id="SM00175">
    <property type="entry name" value="RAB"/>
    <property type="match status" value="1"/>
</dbReference>
<dbReference type="Proteomes" id="UP000504628">
    <property type="component" value="Chromosome 1"/>
</dbReference>
<dbReference type="PROSITE" id="PS51419">
    <property type="entry name" value="RAB"/>
    <property type="match status" value="1"/>
</dbReference>
<name>A0A6J2L7K3_9CHIR</name>
<keyword evidence="3" id="KW-1185">Reference proteome</keyword>
<dbReference type="InterPro" id="IPR027417">
    <property type="entry name" value="P-loop_NTPase"/>
</dbReference>
<evidence type="ECO:0000313" key="3">
    <source>
        <dbReference type="Proteomes" id="UP000504628"/>
    </source>
</evidence>
<gene>
    <name evidence="4" type="primary">LOC114492112</name>
</gene>
<dbReference type="InterPro" id="IPR020849">
    <property type="entry name" value="Small_GTPase_Ras-type"/>
</dbReference>
<dbReference type="Pfam" id="PF00071">
    <property type="entry name" value="Ras"/>
    <property type="match status" value="1"/>
</dbReference>
<evidence type="ECO:0000313" key="4">
    <source>
        <dbReference type="RefSeq" id="XP_028362103.1"/>
    </source>
</evidence>
<dbReference type="GO" id="GO:0016020">
    <property type="term" value="C:membrane"/>
    <property type="evidence" value="ECO:0007669"/>
    <property type="project" value="InterPro"/>
</dbReference>
<dbReference type="RefSeq" id="XP_028362103.1">
    <property type="nucleotide sequence ID" value="XM_028506302.2"/>
</dbReference>
<dbReference type="GO" id="GO:0005525">
    <property type="term" value="F:GTP binding"/>
    <property type="evidence" value="ECO:0007669"/>
    <property type="project" value="UniProtKB-KW"/>
</dbReference>
<dbReference type="SMART" id="SM00174">
    <property type="entry name" value="RHO"/>
    <property type="match status" value="1"/>
</dbReference>
<proteinExistence type="predicted"/>
<keyword evidence="2" id="KW-0342">GTP-binding</keyword>
<evidence type="ECO:0000256" key="1">
    <source>
        <dbReference type="ARBA" id="ARBA00022741"/>
    </source>
</evidence>
<organism evidence="3 4">
    <name type="scientific">Phyllostomus discolor</name>
    <name type="common">pale spear-nosed bat</name>
    <dbReference type="NCBI Taxonomy" id="89673"/>
    <lineage>
        <taxon>Eukaryota</taxon>
        <taxon>Metazoa</taxon>
        <taxon>Chordata</taxon>
        <taxon>Craniata</taxon>
        <taxon>Vertebrata</taxon>
        <taxon>Euteleostomi</taxon>
        <taxon>Mammalia</taxon>
        <taxon>Eutheria</taxon>
        <taxon>Laurasiatheria</taxon>
        <taxon>Chiroptera</taxon>
        <taxon>Yangochiroptera</taxon>
        <taxon>Phyllostomidae</taxon>
        <taxon>Phyllostominae</taxon>
        <taxon>Phyllostomus</taxon>
    </lineage>
</organism>
<dbReference type="GeneID" id="114492112"/>
<evidence type="ECO:0000256" key="2">
    <source>
        <dbReference type="ARBA" id="ARBA00023134"/>
    </source>
</evidence>
<reference evidence="4" key="1">
    <citation type="submission" date="2025-08" db="UniProtKB">
        <authorList>
            <consortium name="RefSeq"/>
        </authorList>
    </citation>
    <scope>IDENTIFICATION</scope>
    <source>
        <tissue evidence="4">Muscle</tissue>
    </source>
</reference>
<accession>A0A6J2L7K3</accession>
<dbReference type="OrthoDB" id="5976022at2759"/>
<dbReference type="SMART" id="SM00173">
    <property type="entry name" value="RAS"/>
    <property type="match status" value="1"/>
</dbReference>